<dbReference type="SMART" id="SM00409">
    <property type="entry name" value="IG"/>
    <property type="match status" value="2"/>
</dbReference>
<dbReference type="InterPro" id="IPR007110">
    <property type="entry name" value="Ig-like_dom"/>
</dbReference>
<dbReference type="InterPro" id="IPR052314">
    <property type="entry name" value="Immune_rcpt_domain"/>
</dbReference>
<keyword evidence="2" id="KW-1015">Disulfide bond</keyword>
<evidence type="ECO:0000256" key="4">
    <source>
        <dbReference type="SAM" id="Phobius"/>
    </source>
</evidence>
<dbReference type="Proteomes" id="UP001266305">
    <property type="component" value="Unassembled WGS sequence"/>
</dbReference>
<dbReference type="InterPro" id="IPR013783">
    <property type="entry name" value="Ig-like_fold"/>
</dbReference>
<dbReference type="PANTHER" id="PTHR16423:SF11">
    <property type="entry name" value="IG-LIKE DOMAIN-CONTAINING PROTEIN"/>
    <property type="match status" value="1"/>
</dbReference>
<proteinExistence type="predicted"/>
<evidence type="ECO:0000313" key="6">
    <source>
        <dbReference type="EMBL" id="KAK2113687.1"/>
    </source>
</evidence>
<keyword evidence="4" id="KW-0472">Membrane</keyword>
<feature type="domain" description="Ig-like" evidence="5">
    <location>
        <begin position="127"/>
        <end position="224"/>
    </location>
</feature>
<protein>
    <recommendedName>
        <fullName evidence="5">Ig-like domain-containing protein</fullName>
    </recommendedName>
</protein>
<dbReference type="EMBL" id="JASSZA010000004">
    <property type="protein sequence ID" value="KAK2113687.1"/>
    <property type="molecule type" value="Genomic_DNA"/>
</dbReference>
<evidence type="ECO:0000256" key="1">
    <source>
        <dbReference type="ARBA" id="ARBA00022729"/>
    </source>
</evidence>
<keyword evidence="1" id="KW-0732">Signal</keyword>
<feature type="transmembrane region" description="Helical" evidence="4">
    <location>
        <begin position="273"/>
        <end position="295"/>
    </location>
</feature>
<dbReference type="InterPro" id="IPR013106">
    <property type="entry name" value="Ig_V-set"/>
</dbReference>
<dbReference type="Gene3D" id="2.60.40.10">
    <property type="entry name" value="Immunoglobulins"/>
    <property type="match status" value="2"/>
</dbReference>
<dbReference type="PROSITE" id="PS50835">
    <property type="entry name" value="IG_LIKE"/>
    <property type="match status" value="2"/>
</dbReference>
<evidence type="ECO:0000256" key="2">
    <source>
        <dbReference type="ARBA" id="ARBA00023157"/>
    </source>
</evidence>
<dbReference type="PANTHER" id="PTHR16423">
    <property type="entry name" value="TREM-LIKE TRANSCRIPT PROTEIN"/>
    <property type="match status" value="1"/>
</dbReference>
<keyword evidence="3" id="KW-0393">Immunoglobulin domain</keyword>
<sequence>MANSSSPSFPTLHRLQTPVLTIAQSPETQFLWAAPDMPDPLFSAVQGKDEILHKALCIFPWLGKGGMEPLQLLILLFVTGRTPSMPCDAFFPHFEHVVGEQVAGPGRNYEGELSGAHNTTVFQGVAGQSLQVSCPYDSMKQWGRRKAWCRQLGEKGPCHRVVSTHNLWLLSFLRRRNGSTVITDDTLGGTLTITLRNLQPHDAGLYQCQILHGSEADTLRRVLVEVLEDPLDHQDAGDLWVSGESESFEDVHVEHSISRSLLEEEILFPSTSILLLLACIFLIKILAATALWVAAWHGQKLGTHPLSEPDCGHDPGHQLQTLPAQHIKLGADGSSPASLEGKLRLNTGKERTQIPIVGTEADEMAWEAPQGLPGAGGNAVSVPRQAQELTILCTAMVPNLLLLLLLGLEGKVQKELQLQGVVGSLPEVLQAPVGSSILVQCHYKLQDVKAQKVWCRFSPEGCQPLVSSAVDRRAPASRRTFLTDLGGGLLQVEMVTLQEEDAGEYGCMVEGAKGPQILHRVSLNILPPGELP</sequence>
<accession>A0ABQ9VWE5</accession>
<keyword evidence="4" id="KW-1133">Transmembrane helix</keyword>
<evidence type="ECO:0000259" key="5">
    <source>
        <dbReference type="PROSITE" id="PS50835"/>
    </source>
</evidence>
<keyword evidence="7" id="KW-1185">Reference proteome</keyword>
<comment type="caution">
    <text evidence="6">The sequence shown here is derived from an EMBL/GenBank/DDBJ whole genome shotgun (WGS) entry which is preliminary data.</text>
</comment>
<dbReference type="Pfam" id="PF07686">
    <property type="entry name" value="V-set"/>
    <property type="match status" value="1"/>
</dbReference>
<name>A0ABQ9VWE5_SAGOE</name>
<dbReference type="InterPro" id="IPR036179">
    <property type="entry name" value="Ig-like_dom_sf"/>
</dbReference>
<dbReference type="CDD" id="cd05716">
    <property type="entry name" value="IgV_pIgR_like"/>
    <property type="match status" value="1"/>
</dbReference>
<dbReference type="InterPro" id="IPR003599">
    <property type="entry name" value="Ig_sub"/>
</dbReference>
<reference evidence="6 7" key="1">
    <citation type="submission" date="2023-05" db="EMBL/GenBank/DDBJ databases">
        <title>B98-5 Cell Line De Novo Hybrid Assembly: An Optical Mapping Approach.</title>
        <authorList>
            <person name="Kananen K."/>
            <person name="Auerbach J.A."/>
            <person name="Kautto E."/>
            <person name="Blachly J.S."/>
        </authorList>
    </citation>
    <scope>NUCLEOTIDE SEQUENCE [LARGE SCALE GENOMIC DNA]</scope>
    <source>
        <strain evidence="6">B95-8</strain>
        <tissue evidence="6">Cell line</tissue>
    </source>
</reference>
<dbReference type="SUPFAM" id="SSF48726">
    <property type="entry name" value="Immunoglobulin"/>
    <property type="match status" value="2"/>
</dbReference>
<keyword evidence="4" id="KW-0812">Transmembrane</keyword>
<evidence type="ECO:0000256" key="3">
    <source>
        <dbReference type="ARBA" id="ARBA00023319"/>
    </source>
</evidence>
<evidence type="ECO:0000313" key="7">
    <source>
        <dbReference type="Proteomes" id="UP001266305"/>
    </source>
</evidence>
<organism evidence="6 7">
    <name type="scientific">Saguinus oedipus</name>
    <name type="common">Cotton-top tamarin</name>
    <name type="synonym">Oedipomidas oedipus</name>
    <dbReference type="NCBI Taxonomy" id="9490"/>
    <lineage>
        <taxon>Eukaryota</taxon>
        <taxon>Metazoa</taxon>
        <taxon>Chordata</taxon>
        <taxon>Craniata</taxon>
        <taxon>Vertebrata</taxon>
        <taxon>Euteleostomi</taxon>
        <taxon>Mammalia</taxon>
        <taxon>Eutheria</taxon>
        <taxon>Euarchontoglires</taxon>
        <taxon>Primates</taxon>
        <taxon>Haplorrhini</taxon>
        <taxon>Platyrrhini</taxon>
        <taxon>Cebidae</taxon>
        <taxon>Callitrichinae</taxon>
        <taxon>Saguinus</taxon>
    </lineage>
</organism>
<feature type="domain" description="Ig-like" evidence="5">
    <location>
        <begin position="398"/>
        <end position="522"/>
    </location>
</feature>
<gene>
    <name evidence="6" type="ORF">P7K49_007953</name>
</gene>